<reference evidence="1" key="1">
    <citation type="journal article" date="2015" name="Nature">
        <title>Complex archaea that bridge the gap between prokaryotes and eukaryotes.</title>
        <authorList>
            <person name="Spang A."/>
            <person name="Saw J.H."/>
            <person name="Jorgensen S.L."/>
            <person name="Zaremba-Niedzwiedzka K."/>
            <person name="Martijn J."/>
            <person name="Lind A.E."/>
            <person name="van Eijk R."/>
            <person name="Schleper C."/>
            <person name="Guy L."/>
            <person name="Ettema T.J."/>
        </authorList>
    </citation>
    <scope>NUCLEOTIDE SEQUENCE</scope>
</reference>
<evidence type="ECO:0000313" key="1">
    <source>
        <dbReference type="EMBL" id="KKM03047.1"/>
    </source>
</evidence>
<evidence type="ECO:0008006" key="2">
    <source>
        <dbReference type="Google" id="ProtNLM"/>
    </source>
</evidence>
<protein>
    <recommendedName>
        <fullName evidence="2">Methyltransferase type 11 domain-containing protein</fullName>
    </recommendedName>
</protein>
<gene>
    <name evidence="1" type="ORF">LCGC14_1778320</name>
</gene>
<organism evidence="1">
    <name type="scientific">marine sediment metagenome</name>
    <dbReference type="NCBI Taxonomy" id="412755"/>
    <lineage>
        <taxon>unclassified sequences</taxon>
        <taxon>metagenomes</taxon>
        <taxon>ecological metagenomes</taxon>
    </lineage>
</organism>
<accession>A0A0F9HIQ3</accession>
<name>A0A0F9HIQ3_9ZZZZ</name>
<dbReference type="EMBL" id="LAZR01016777">
    <property type="protein sequence ID" value="KKM03047.1"/>
    <property type="molecule type" value="Genomic_DNA"/>
</dbReference>
<sequence>MDIDPEGINFLDLGYGRTRYEEEMGEAPPEGRFFVDIDEDTGPDALWNLDEGIPLADSSIGGTINLGHIMAYLQNPEFVAQEVLRVAKPGTNVEIGTYISITDFIADAKIWGLTSDDIKYIEETIAEGKARMGWEAGPDEWAKNTYAFIDALSKGARLIERDWDGVYENGAHVFFTFQVV</sequence>
<proteinExistence type="predicted"/>
<comment type="caution">
    <text evidence="1">The sequence shown here is derived from an EMBL/GenBank/DDBJ whole genome shotgun (WGS) entry which is preliminary data.</text>
</comment>
<dbReference type="AlphaFoldDB" id="A0A0F9HIQ3"/>